<sequence>MVTYVFDGSMEGLLTAVFEYYEYKPGKVQLVWNKHYQPTMLGETHTIINNKVKAERVWNGLKKKMSADWLMKFYRAYLSEVPQTFQDLFDFACYIFDNPQGAEKNFGNPHVMAISKMNRMVGRERHRFTAFIRFQETADGIFYAPAEPDFNVLPLIANFYKNRFADQKWIIYDIKRKYGLYYDLNTVQTISFEFIQNIDTSKKRLSNNLVSNSEELTSLLWKDYFNSTNIPARKNMKLHIQYLPKRYWKYLNEKDDKN</sequence>
<dbReference type="RefSeq" id="WP_035133347.1">
    <property type="nucleotide sequence ID" value="NZ_JRLV01000008.1"/>
</dbReference>
<proteinExistence type="predicted"/>
<comment type="caution">
    <text evidence="2">The sequence shown here is derived from an EMBL/GenBank/DDBJ whole genome shotgun (WGS) entry which is preliminary data.</text>
</comment>
<dbReference type="Pfam" id="PF13566">
    <property type="entry name" value="DUF4130"/>
    <property type="match status" value="1"/>
</dbReference>
<dbReference type="EMBL" id="JRLV01000008">
    <property type="protein sequence ID" value="KGO81223.1"/>
    <property type="molecule type" value="Genomic_DNA"/>
</dbReference>
<organism evidence="2 3">
    <name type="scientific">Flavobacterium beibuense F44-8</name>
    <dbReference type="NCBI Taxonomy" id="1406840"/>
    <lineage>
        <taxon>Bacteria</taxon>
        <taxon>Pseudomonadati</taxon>
        <taxon>Bacteroidota</taxon>
        <taxon>Flavobacteriia</taxon>
        <taxon>Flavobacteriales</taxon>
        <taxon>Flavobacteriaceae</taxon>
        <taxon>Flavobacterium</taxon>
    </lineage>
</organism>
<keyword evidence="3" id="KW-1185">Reference proteome</keyword>
<evidence type="ECO:0000313" key="2">
    <source>
        <dbReference type="EMBL" id="KGO81223.1"/>
    </source>
</evidence>
<dbReference type="InterPro" id="IPR025404">
    <property type="entry name" value="DUF4130"/>
</dbReference>
<gene>
    <name evidence="2" type="ORF">Q763_09075</name>
</gene>
<dbReference type="eggNOG" id="COG1573">
    <property type="taxonomic scope" value="Bacteria"/>
</dbReference>
<name>A0A0A2LPV1_9FLAO</name>
<feature type="domain" description="DUF4130" evidence="1">
    <location>
        <begin position="83"/>
        <end position="253"/>
    </location>
</feature>
<dbReference type="AlphaFoldDB" id="A0A0A2LPV1"/>
<dbReference type="Proteomes" id="UP000030129">
    <property type="component" value="Unassembled WGS sequence"/>
</dbReference>
<dbReference type="NCBIfam" id="TIGR03915">
    <property type="entry name" value="SAM_7_link_chp"/>
    <property type="match status" value="1"/>
</dbReference>
<evidence type="ECO:0000313" key="3">
    <source>
        <dbReference type="Proteomes" id="UP000030129"/>
    </source>
</evidence>
<dbReference type="STRING" id="1406840.Q763_09075"/>
<dbReference type="InterPro" id="IPR023875">
    <property type="entry name" value="DNA_repair_put"/>
</dbReference>
<accession>A0A0A2LPV1</accession>
<reference evidence="2 3" key="1">
    <citation type="submission" date="2013-09" db="EMBL/GenBank/DDBJ databases">
        <authorList>
            <person name="Zeng Z."/>
            <person name="Chen C."/>
        </authorList>
    </citation>
    <scope>NUCLEOTIDE SEQUENCE [LARGE SCALE GENOMIC DNA]</scope>
    <source>
        <strain evidence="2 3">F44-8</strain>
    </source>
</reference>
<evidence type="ECO:0000259" key="1">
    <source>
        <dbReference type="Pfam" id="PF13566"/>
    </source>
</evidence>
<protein>
    <submittedName>
        <fullName evidence="2">DNA metabolism protein</fullName>
    </submittedName>
</protein>